<proteinExistence type="predicted"/>
<dbReference type="RefSeq" id="XP_022109682.1">
    <property type="nucleotide sequence ID" value="XM_022253990.1"/>
</dbReference>
<evidence type="ECO:0000313" key="4">
    <source>
        <dbReference type="RefSeq" id="XP_022109682.1"/>
    </source>
</evidence>
<feature type="region of interest" description="Disordered" evidence="2">
    <location>
        <begin position="1291"/>
        <end position="1321"/>
    </location>
</feature>
<keyword evidence="3" id="KW-1185">Reference proteome</keyword>
<gene>
    <name evidence="4 5" type="primary">LOC110989532</name>
</gene>
<name>A0A8B7ZX56_ACAPL</name>
<evidence type="ECO:0000313" key="5">
    <source>
        <dbReference type="RefSeq" id="XP_022109683.1"/>
    </source>
</evidence>
<dbReference type="PANTHER" id="PTHR15347:SF1">
    <property type="entry name" value="SPERM-ASSOCIATED ANTIGEN 5"/>
    <property type="match status" value="1"/>
</dbReference>
<feature type="compositionally biased region" description="Polar residues" evidence="2">
    <location>
        <begin position="39"/>
        <end position="57"/>
    </location>
</feature>
<keyword evidence="1" id="KW-0175">Coiled coil</keyword>
<dbReference type="Proteomes" id="UP000694845">
    <property type="component" value="Unplaced"/>
</dbReference>
<dbReference type="RefSeq" id="XP_022109683.1">
    <property type="nucleotide sequence ID" value="XM_022253991.1"/>
</dbReference>
<protein>
    <submittedName>
        <fullName evidence="4 5">CAP-Gly domain-containing linker protein 1-like isoform X1</fullName>
    </submittedName>
</protein>
<feature type="coiled-coil region" evidence="1">
    <location>
        <begin position="846"/>
        <end position="880"/>
    </location>
</feature>
<feature type="coiled-coil region" evidence="1">
    <location>
        <begin position="1080"/>
        <end position="1205"/>
    </location>
</feature>
<feature type="region of interest" description="Disordered" evidence="2">
    <location>
        <begin position="1"/>
        <end position="103"/>
    </location>
</feature>
<sequence length="1617" mass="179630">MFATPRKQQTTCIDKENVNSEAKTPGKSLNLLATPNRKPLSSLNQDVTSQSCKSSHSGKILPKIWTPLKDCTPKRSNPASKTHGTQSKSLRKSKGQSVSFPSKSSLTVTEAAKSLLHVSEVFLKEITAVSYASKKNETESESKELVPTASDGDHLLNQTVKRLVYSTLDATMQELSSEQMHQATLSCPTCVTTIKTEPLALISRSPTTDRLWNIALGLDDSSNNSALLMPQGVTSFFLENTPSPCGIACTSEVSSVREVKRDSTSRMDSSPSMVVGKSSFIPIYLANQETRLGINIQQDKATLHVHTVKEDGDSRMSPARLVHSLPGPTSIICNKTSLKNDSTMAEVHKLETVTKSLVELEPLMQVMPAQKASNNSCMVPIELPGTSSDIVTLEYADSGTAVDSHSETSASLSTIVMDSHVMTTPITATNSTSMATPIQFSDAGCRNTPIKVAGCTTVTMPTHPIDAGNETTLIEVTDYMTMTPPACSVDTGNGITPTEPVEVLNRVNKSVNMTPVQLRDSAVGTSPVKYADANFGTTPVKVSESLTATTPANLIDASVGHSPIKPVEMLNKLVMVTPIKILNASIETISVESCEAKIGTTPVKSADVGLCTDPAQICDSSTATSPVRVIDVGVGTDPHQTADIKCGPTPVRLVDMNCGTTPHTSLEASTSTTPVSVNAAETLTSPIVVPAFKLEADSPSLLDTTCLMSHMESASISNELLRREIQTFKSTQAELQRQLDGARDQLKVVERVEQLDQRVELRQTAKETLQNEVDKLLLQVGELMNQLAILQAALDQKSCELANTQQEKMHLRDQYQKELHNMQQDLCTAYKQHQQEVSEIHAFYKKNNYESHYKRAIVTIAELQTEIQAYTDLKDTLQRAAEIQEQFGCIEEAYSLVNALFNRTMDKKDELEQERMEIVDHVNQIKTENEQLRQQLQIAEEEQQCLQTQLDDTICAEKEALKCQDQLLQELNETSQTLDEIKLELRSTRLELLDYKDNYETSKTKNEELRQESINYFLKESTMEAALALQGKQWQDCVAEVEVFKSQTEVNIQNLMLENTRLLDVISSMKQQLSASQDLIALLQSELERNNEILNQQVKELDNLKAELEMNREARVDAQRMANQMQTLRKQFKESIEFLEEERVALVESAREVEDQLQVTNLELSRLKMALSNAEEVGSQWKGATENLSEKLQSCQSELDNTKAHAHWMLLNQATEMRDASDGLAALLQKMQGIHSCLNTSKEREQLSNEASLPQAASELGIKTKSVSQTEALFPSSSLVASILSAVHSKEKDINDEDTATEQNPCNSGKQLPRSPSPETKLTIGASGSSAFISVQKSTNKSACTTEEVLKERTDNSVALIEQVEQVKTIFGQMMKVLLARNETLESVVKDLNQKRTQLKDKLQKSQGQYDRELCIIHEQLHQSEMQERRLRQEVANSNASLTEQQQALHYAQQRLQAMAENLGRFSDQKSTIEKLQRETAKLTSTLRIAQREKSLLQEQLDTILLGCSQSSNEDAVDEGMTSQPLAVNSDLVRENLSLKKELEKLRAHLVDRQEHYERLNTRATKHMRVLEDNWHKADAEVYRLDELFDHCKQLMEKIPASSDFDPNMSALRELLI</sequence>
<reference evidence="4 5" key="1">
    <citation type="submission" date="2025-04" db="UniProtKB">
        <authorList>
            <consortium name="RefSeq"/>
        </authorList>
    </citation>
    <scope>IDENTIFICATION</scope>
</reference>
<dbReference type="GO" id="GO:0051988">
    <property type="term" value="P:regulation of attachment of spindle microtubules to kinetochore"/>
    <property type="evidence" value="ECO:0007669"/>
    <property type="project" value="InterPro"/>
</dbReference>
<dbReference type="PANTHER" id="PTHR15347">
    <property type="entry name" value="SPERM-ASSOCIATED ANTIGEN 5"/>
    <property type="match status" value="1"/>
</dbReference>
<feature type="compositionally biased region" description="Polar residues" evidence="2">
    <location>
        <begin position="1301"/>
        <end position="1310"/>
    </location>
</feature>
<dbReference type="GeneID" id="110989532"/>
<feature type="coiled-coil region" evidence="1">
    <location>
        <begin position="1375"/>
        <end position="1409"/>
    </location>
</feature>
<dbReference type="OrthoDB" id="10071766at2759"/>
<organism evidence="3 4">
    <name type="scientific">Acanthaster planci</name>
    <name type="common">Crown-of-thorns starfish</name>
    <dbReference type="NCBI Taxonomy" id="133434"/>
    <lineage>
        <taxon>Eukaryota</taxon>
        <taxon>Metazoa</taxon>
        <taxon>Echinodermata</taxon>
        <taxon>Eleutherozoa</taxon>
        <taxon>Asterozoa</taxon>
        <taxon>Asteroidea</taxon>
        <taxon>Valvatacea</taxon>
        <taxon>Valvatida</taxon>
        <taxon>Acanthasteridae</taxon>
        <taxon>Acanthaster</taxon>
    </lineage>
</organism>
<feature type="compositionally biased region" description="Polar residues" evidence="2">
    <location>
        <begin position="1"/>
        <end position="12"/>
    </location>
</feature>
<evidence type="ECO:0000256" key="1">
    <source>
        <dbReference type="SAM" id="Coils"/>
    </source>
</evidence>
<feature type="compositionally biased region" description="Polar residues" evidence="2">
    <location>
        <begin position="74"/>
        <end position="88"/>
    </location>
</feature>
<dbReference type="KEGG" id="aplc:110989532"/>
<evidence type="ECO:0000313" key="3">
    <source>
        <dbReference type="Proteomes" id="UP000694845"/>
    </source>
</evidence>
<feature type="coiled-coil region" evidence="1">
    <location>
        <begin position="908"/>
        <end position="1012"/>
    </location>
</feature>
<evidence type="ECO:0000256" key="2">
    <source>
        <dbReference type="SAM" id="MobiDB-lite"/>
    </source>
</evidence>
<dbReference type="GO" id="GO:0051301">
    <property type="term" value="P:cell division"/>
    <property type="evidence" value="ECO:0007669"/>
    <property type="project" value="InterPro"/>
</dbReference>
<feature type="coiled-coil region" evidence="1">
    <location>
        <begin position="718"/>
        <end position="821"/>
    </location>
</feature>
<dbReference type="InterPro" id="IPR028728">
    <property type="entry name" value="Astrin"/>
</dbReference>
<accession>A0A8B7ZX56</accession>